<name>A0AC60P045_IXOPE</name>
<keyword evidence="2" id="KW-1185">Reference proteome</keyword>
<comment type="caution">
    <text evidence="1">The sequence shown here is derived from an EMBL/GenBank/DDBJ whole genome shotgun (WGS) entry which is preliminary data.</text>
</comment>
<sequence length="410" mass="44517">MLLFPNFFSFFLALRRQQQNDCDATFQALSAAIASCNRPPMTKMAVAPSVASSKPGARHQVPDSPRAWYLGVLCTVYGFFGWAGIGSTPVLYVGLLERSGASREYASLPFTAMMCSYFVGSLVYGVLSRWLRERTLLVAASLVTSLSFLTSYFIGDIAVLTVVLGARPFFRCIFLFVCFTNAVACFAIFTYTLTIVDFANDNGFSHYNAAMIMTAMSLGWGGASLSMAPIVDGGVTSKETVIFSSFVIQSSGLVLMVLLKTSYPWLVASGFMVGWGQGSRGFLLFVLLTETFNKRQTPVAFALMSVSCAVPFLARAPIIVLCACAGPGHAAAKARSTVNARKKSRPAPTKHLFAGHAAPWGGRSLRLTRSVNKRHVTTEKRVSATQSGQFSIGSFRPEQKRISSPKFWFG</sequence>
<evidence type="ECO:0000313" key="2">
    <source>
        <dbReference type="Proteomes" id="UP000805193"/>
    </source>
</evidence>
<dbReference type="EMBL" id="JABSTQ010011326">
    <property type="protein sequence ID" value="KAG0412766.1"/>
    <property type="molecule type" value="Genomic_DNA"/>
</dbReference>
<gene>
    <name evidence="1" type="ORF">HPB47_010085</name>
</gene>
<proteinExistence type="predicted"/>
<dbReference type="Proteomes" id="UP000805193">
    <property type="component" value="Unassembled WGS sequence"/>
</dbReference>
<protein>
    <submittedName>
        <fullName evidence="1">Uncharacterized protein</fullName>
    </submittedName>
</protein>
<organism evidence="1 2">
    <name type="scientific">Ixodes persulcatus</name>
    <name type="common">Taiga tick</name>
    <dbReference type="NCBI Taxonomy" id="34615"/>
    <lineage>
        <taxon>Eukaryota</taxon>
        <taxon>Metazoa</taxon>
        <taxon>Ecdysozoa</taxon>
        <taxon>Arthropoda</taxon>
        <taxon>Chelicerata</taxon>
        <taxon>Arachnida</taxon>
        <taxon>Acari</taxon>
        <taxon>Parasitiformes</taxon>
        <taxon>Ixodida</taxon>
        <taxon>Ixodoidea</taxon>
        <taxon>Ixodidae</taxon>
        <taxon>Ixodinae</taxon>
        <taxon>Ixodes</taxon>
    </lineage>
</organism>
<accession>A0AC60P045</accession>
<reference evidence="1 2" key="1">
    <citation type="journal article" date="2020" name="Cell">
        <title>Large-Scale Comparative Analyses of Tick Genomes Elucidate Their Genetic Diversity and Vector Capacities.</title>
        <authorList>
            <consortium name="Tick Genome and Microbiome Consortium (TIGMIC)"/>
            <person name="Jia N."/>
            <person name="Wang J."/>
            <person name="Shi W."/>
            <person name="Du L."/>
            <person name="Sun Y."/>
            <person name="Zhan W."/>
            <person name="Jiang J.F."/>
            <person name="Wang Q."/>
            <person name="Zhang B."/>
            <person name="Ji P."/>
            <person name="Bell-Sakyi L."/>
            <person name="Cui X.M."/>
            <person name="Yuan T.T."/>
            <person name="Jiang B.G."/>
            <person name="Yang W.F."/>
            <person name="Lam T.T."/>
            <person name="Chang Q.C."/>
            <person name="Ding S.J."/>
            <person name="Wang X.J."/>
            <person name="Zhu J.G."/>
            <person name="Ruan X.D."/>
            <person name="Zhao L."/>
            <person name="Wei J.T."/>
            <person name="Ye R.Z."/>
            <person name="Que T.C."/>
            <person name="Du C.H."/>
            <person name="Zhou Y.H."/>
            <person name="Cheng J.X."/>
            <person name="Dai P.F."/>
            <person name="Guo W.B."/>
            <person name="Han X.H."/>
            <person name="Huang E.J."/>
            <person name="Li L.F."/>
            <person name="Wei W."/>
            <person name="Gao Y.C."/>
            <person name="Liu J.Z."/>
            <person name="Shao H.Z."/>
            <person name="Wang X."/>
            <person name="Wang C.C."/>
            <person name="Yang T.C."/>
            <person name="Huo Q.B."/>
            <person name="Li W."/>
            <person name="Chen H.Y."/>
            <person name="Chen S.E."/>
            <person name="Zhou L.G."/>
            <person name="Ni X.B."/>
            <person name="Tian J.H."/>
            <person name="Sheng Y."/>
            <person name="Liu T."/>
            <person name="Pan Y.S."/>
            <person name="Xia L.Y."/>
            <person name="Li J."/>
            <person name="Zhao F."/>
            <person name="Cao W.C."/>
        </authorList>
    </citation>
    <scope>NUCLEOTIDE SEQUENCE [LARGE SCALE GENOMIC DNA]</scope>
    <source>
        <strain evidence="1">Iper-2018</strain>
    </source>
</reference>
<evidence type="ECO:0000313" key="1">
    <source>
        <dbReference type="EMBL" id="KAG0412766.1"/>
    </source>
</evidence>